<dbReference type="OrthoDB" id="10495608at2759"/>
<gene>
    <name evidence="3" type="ORF">LY90DRAFT_520343</name>
</gene>
<comment type="caution">
    <text evidence="3">The sequence shown here is derived from an EMBL/GenBank/DDBJ whole genome shotgun (WGS) entry which is preliminary data.</text>
</comment>
<evidence type="ECO:0000256" key="2">
    <source>
        <dbReference type="SAM" id="MobiDB-lite"/>
    </source>
</evidence>
<sequence length="1748" mass="203720">SDDNKKKDPSENDVNKDANLKDDDNFKNTDNRFNNSNLNNENPTAKPIDDLFNNDPFAEDPFAGDPFAEDPFAGDPFAGDPFAEDPFAEDPFAEDAVAEEAVVEDPYDDNQFKDDTIEDDPLETDYADISVDIDALINSKDYIYDLNNNFYSSARLPLTSFHLKYQNLFRKYEVVDDETIRIHEDFYDLKPITDRDSRIVYGQLTTRGVFNIYDGNNNVLFTTGIRGDDVCTDSKKCFYFMYITPDTDGYVKIMERVYKKDESYDDKLVWAFPPNKKMTELRSDREDDFLKNLESLIYRNHTNTDKDCLNEMKETSNNSEVMDNTNLKNREDNTVNDKVTNGKKNKRNNHWNKNKRSKVKLQKREEDEDGIEDEDVIEDDDEYEDSKCNNVINEFSCMTLRSKGVYLYGDSEPFYNYTINTESKLRLDKKTGLLTLDGIQIINLDYPVATPTKIRCEMIDDMYGVALYDRFGVKIWEYPSKIRYYMNNKYPHDTMVVDRSIYYHNNSTKKNEACLDFKKDGLYNGETKITLDIDKETAGRTLYLNKTHIYMQDIHDKIISKSIIKLYNPELHDVKLYCKDKDTIVVADEITNNVVWSYPKKQYTILSSNTEYNELRPDQQLIYPDETVNNFCLEIKGNNITSIDYPNMLSYDKDDIIEYLGVTNKGVFAHFGNNRKIDLLNNYYGDLKNELNNINENKNKNENENANNTSKGQENKEGIYSVKCEKLFGKVKASVYYNDTFITTLPPYDKKYIINSTSILYYGEKLYNKDTKEECLIFDDNKLYTKYLNKTIFDSKNTLKREFLKSDYIKIEEKSLLLNNDVTLTTVQNISGKKKLYGKCMFYHGSNKFVLYNDDYDKVLMEFPTILNKDILEGDDIIYDDLYVDVNASPQEKCIRIGTVNEDKENQSGNAKDEKIGLFFYKETVPFTNITVSSIPYNNTLRFNQENGVLLLNEVDILSKQFTKDLSLKCEKEYGTMYAIIKNSENEEQWRYPNFNKKNSISYKNYEKLETGEYLYDDHNNECFKLSEYGIIIDNELKYKACDNRDVKTCSYTRYLYIDKTKGSDAYTVNFFEDHNKIETILEIKTKSENINLRCDKSHGLYIIDDEKNILYKSKTRIFNNTNLFTNKNNSILQVGDQIQTDDKTICAYIDNELNLVVGEKKYPNANEIKISNKYPPVTIGSTILFEEITNKTLPEHMSLRCKREETETLLVLYNDDNNVVIDEIMNKCRKHKLYVTNEHHNNYICIDDPLKNSYEDTCFLYNKEHKILDSSQRVLFSGYKNRNLISNNLYLDIATGNLMAKDRTDDITLLAINRKNVKMECGKYDEVLITDRNKNEELVWMHRPYLNCENGLELESSDCTNIYKFEKMGNFEINEKCFGKYYKDNILKLTLNENGELIANDNKVIIKDEWNLKNKYNYILNCDEESNCKFINTYNDEIIDYLDNKHVAKSTINPAEKIDLGEKLLCENVSLVLTNKGLVYRNHKKKVSTEFMGELNDIATSDTAVISYVGFDSDYNFKLYFKDQYQPLNLISFKDLSGNPSKNKYIRMSCEDDKLELYEMYKNKKYVYYSFSYPPEPEKTKTKTKTSPTPTPKASYGEYTFKGVIGSKYYLGVPNLSTISKIEILSSSDNPYYTWIFDTTSSPSFMYLANSKDGKLGKKSGYCLDINDPYISIVKCTNAKYKFKYGGGEYSSVLYVYSKNSKGSYVNTNKCIRYTDRPKFETCEDPSDGKYPGFRWVKNSVGTYQEK</sequence>
<feature type="compositionally biased region" description="Basic residues" evidence="2">
    <location>
        <begin position="341"/>
        <end position="361"/>
    </location>
</feature>
<evidence type="ECO:0000313" key="4">
    <source>
        <dbReference type="Proteomes" id="UP000193920"/>
    </source>
</evidence>
<accession>A0A1Y1YB06</accession>
<organism evidence="3 4">
    <name type="scientific">Neocallimastix californiae</name>
    <dbReference type="NCBI Taxonomy" id="1754190"/>
    <lineage>
        <taxon>Eukaryota</taxon>
        <taxon>Fungi</taxon>
        <taxon>Fungi incertae sedis</taxon>
        <taxon>Chytridiomycota</taxon>
        <taxon>Chytridiomycota incertae sedis</taxon>
        <taxon>Neocallimastigomycetes</taxon>
        <taxon>Neocallimastigales</taxon>
        <taxon>Neocallimastigaceae</taxon>
        <taxon>Neocallimastix</taxon>
    </lineage>
</organism>
<dbReference type="EMBL" id="MCOG01000666">
    <property type="protein sequence ID" value="ORX95095.1"/>
    <property type="molecule type" value="Genomic_DNA"/>
</dbReference>
<reference evidence="3 4" key="1">
    <citation type="submission" date="2016-08" db="EMBL/GenBank/DDBJ databases">
        <title>A Parts List for Fungal Cellulosomes Revealed by Comparative Genomics.</title>
        <authorList>
            <consortium name="DOE Joint Genome Institute"/>
            <person name="Haitjema C.H."/>
            <person name="Gilmore S.P."/>
            <person name="Henske J.K."/>
            <person name="Solomon K.V."/>
            <person name="De Groot R."/>
            <person name="Kuo A."/>
            <person name="Mondo S.J."/>
            <person name="Salamov A.A."/>
            <person name="Labutti K."/>
            <person name="Zhao Z."/>
            <person name="Chiniquy J."/>
            <person name="Barry K."/>
            <person name="Brewer H.M."/>
            <person name="Purvine S.O."/>
            <person name="Wright A.T."/>
            <person name="Boxma B."/>
            <person name="Van Alen T."/>
            <person name="Hackstein J.H."/>
            <person name="Baker S.E."/>
            <person name="Grigoriev I.V."/>
            <person name="O'Malley M.A."/>
        </authorList>
    </citation>
    <scope>NUCLEOTIDE SEQUENCE [LARGE SCALE GENOMIC DNA]</scope>
    <source>
        <strain evidence="3 4">G1</strain>
    </source>
</reference>
<proteinExistence type="predicted"/>
<feature type="region of interest" description="Disordered" evidence="2">
    <location>
        <begin position="1"/>
        <end position="71"/>
    </location>
</feature>
<name>A0A1Y1YB06_9FUNG</name>
<feature type="compositionally biased region" description="Polar residues" evidence="2">
    <location>
        <begin position="315"/>
        <end position="327"/>
    </location>
</feature>
<dbReference type="Proteomes" id="UP000193920">
    <property type="component" value="Unassembled WGS sequence"/>
</dbReference>
<feature type="compositionally biased region" description="Basic and acidic residues" evidence="2">
    <location>
        <begin position="1"/>
        <end position="30"/>
    </location>
</feature>
<evidence type="ECO:0000313" key="3">
    <source>
        <dbReference type="EMBL" id="ORX95095.1"/>
    </source>
</evidence>
<feature type="compositionally biased region" description="Low complexity" evidence="2">
    <location>
        <begin position="31"/>
        <end position="42"/>
    </location>
</feature>
<keyword evidence="1" id="KW-0175">Coiled coil</keyword>
<protein>
    <submittedName>
        <fullName evidence="3">Uncharacterized protein</fullName>
    </submittedName>
</protein>
<feature type="non-terminal residue" evidence="3">
    <location>
        <position position="1"/>
    </location>
</feature>
<feature type="coiled-coil region" evidence="1">
    <location>
        <begin position="677"/>
        <end position="711"/>
    </location>
</feature>
<evidence type="ECO:0000256" key="1">
    <source>
        <dbReference type="SAM" id="Coils"/>
    </source>
</evidence>
<keyword evidence="4" id="KW-1185">Reference proteome</keyword>
<dbReference type="STRING" id="1754190.A0A1Y1YB06"/>
<feature type="region of interest" description="Disordered" evidence="2">
    <location>
        <begin position="308"/>
        <end position="374"/>
    </location>
</feature>